<dbReference type="SUPFAM" id="SSF54427">
    <property type="entry name" value="NTF2-like"/>
    <property type="match status" value="1"/>
</dbReference>
<sequence length="109" mass="11941">MSIDLPEVIDAYFKADKKGNAQAISECFTPDAVVVDEGNTYTGRDAIRQWMANASTKYTYTVEPFALAEEGGRSVVTSHLVGNFPGSPVDLRYFFALEDGMIAELEIVP</sequence>
<dbReference type="OrthoDB" id="8684708at2"/>
<dbReference type="AlphaFoldDB" id="A0A2T1AF38"/>
<feature type="domain" description="SnoaL-like" evidence="1">
    <location>
        <begin position="10"/>
        <end position="104"/>
    </location>
</feature>
<reference evidence="2 3" key="1">
    <citation type="submission" date="2018-03" db="EMBL/GenBank/DDBJ databases">
        <title>Genomic Encyclopedia of Archaeal and Bacterial Type Strains, Phase II (KMG-II): from individual species to whole genera.</title>
        <authorList>
            <person name="Goeker M."/>
        </authorList>
    </citation>
    <scope>NUCLEOTIDE SEQUENCE [LARGE SCALE GENOMIC DNA]</scope>
    <source>
        <strain evidence="2 3">DSM 25328</strain>
    </source>
</reference>
<dbReference type="EMBL" id="PVUF01000007">
    <property type="protein sequence ID" value="PRZ47210.1"/>
    <property type="molecule type" value="Genomic_DNA"/>
</dbReference>
<evidence type="ECO:0000313" key="3">
    <source>
        <dbReference type="Proteomes" id="UP000237718"/>
    </source>
</evidence>
<protein>
    <submittedName>
        <fullName evidence="2">Uncharacterized protein (TIGR02246 family)</fullName>
    </submittedName>
</protein>
<proteinExistence type="predicted"/>
<gene>
    <name evidence="2" type="ORF">CLV89_10757</name>
</gene>
<accession>A0A2T1AF38</accession>
<organism evidence="2 3">
    <name type="scientific">Tritonibacter scottomollicae</name>
    <name type="common">Epibacterium scottomollicae</name>
    <dbReference type="NCBI Taxonomy" id="483013"/>
    <lineage>
        <taxon>Bacteria</taxon>
        <taxon>Pseudomonadati</taxon>
        <taxon>Pseudomonadota</taxon>
        <taxon>Alphaproteobacteria</taxon>
        <taxon>Rhodobacterales</taxon>
        <taxon>Paracoccaceae</taxon>
        <taxon>Tritonibacter</taxon>
    </lineage>
</organism>
<dbReference type="InterPro" id="IPR037401">
    <property type="entry name" value="SnoaL-like"/>
</dbReference>
<comment type="caution">
    <text evidence="2">The sequence shown here is derived from an EMBL/GenBank/DDBJ whole genome shotgun (WGS) entry which is preliminary data.</text>
</comment>
<evidence type="ECO:0000259" key="1">
    <source>
        <dbReference type="Pfam" id="PF12680"/>
    </source>
</evidence>
<dbReference type="RefSeq" id="WP_106163992.1">
    <property type="nucleotide sequence ID" value="NZ_JBLWXK010000002.1"/>
</dbReference>
<dbReference type="Gene3D" id="3.10.450.50">
    <property type="match status" value="1"/>
</dbReference>
<name>A0A2T1AF38_TRISK</name>
<dbReference type="InterPro" id="IPR032710">
    <property type="entry name" value="NTF2-like_dom_sf"/>
</dbReference>
<dbReference type="Pfam" id="PF12680">
    <property type="entry name" value="SnoaL_2"/>
    <property type="match status" value="1"/>
</dbReference>
<dbReference type="Proteomes" id="UP000237718">
    <property type="component" value="Unassembled WGS sequence"/>
</dbReference>
<evidence type="ECO:0000313" key="2">
    <source>
        <dbReference type="EMBL" id="PRZ47210.1"/>
    </source>
</evidence>